<protein>
    <submittedName>
        <fullName evidence="1">Uncharacterized protein</fullName>
    </submittedName>
</protein>
<organism evidence="1 2">
    <name type="scientific">Pieris macdunnoughi</name>
    <dbReference type="NCBI Taxonomy" id="345717"/>
    <lineage>
        <taxon>Eukaryota</taxon>
        <taxon>Metazoa</taxon>
        <taxon>Ecdysozoa</taxon>
        <taxon>Arthropoda</taxon>
        <taxon>Hexapoda</taxon>
        <taxon>Insecta</taxon>
        <taxon>Pterygota</taxon>
        <taxon>Neoptera</taxon>
        <taxon>Endopterygota</taxon>
        <taxon>Lepidoptera</taxon>
        <taxon>Glossata</taxon>
        <taxon>Ditrysia</taxon>
        <taxon>Papilionoidea</taxon>
        <taxon>Pieridae</taxon>
        <taxon>Pierinae</taxon>
        <taxon>Pieris</taxon>
    </lineage>
</organism>
<evidence type="ECO:0000313" key="2">
    <source>
        <dbReference type="Proteomes" id="UP000663880"/>
    </source>
</evidence>
<reference evidence="1" key="1">
    <citation type="submission" date="2021-02" db="EMBL/GenBank/DDBJ databases">
        <authorList>
            <person name="Steward A R."/>
        </authorList>
    </citation>
    <scope>NUCLEOTIDE SEQUENCE</scope>
</reference>
<name>A0A821UK13_9NEOP</name>
<gene>
    <name evidence="1" type="ORF">PMACD_LOCUS10516</name>
</gene>
<dbReference type="EMBL" id="CAJOBZ010000031">
    <property type="protein sequence ID" value="CAF4891586.1"/>
    <property type="molecule type" value="Genomic_DNA"/>
</dbReference>
<sequence length="202" mass="22761">MRDTLRAVSEKSSGGLTKVIKTCSELMVTSFFDGYDNIIRVAHVTPYLRALREFYASFHLHPEWFGATNKVMYDLRPYELPSRDRLTRAARGVTLTNSVVGPSRSLGFQAWRVHLARGELLHTLARDLVPSLTLTVMPKLPAPFIVTPGEVNSAQSTIEFGSFTEFHATNVNVEALIDTWLVNDMVHKFIIVGKSVQNDPWR</sequence>
<dbReference type="AlphaFoldDB" id="A0A821UK13"/>
<keyword evidence="2" id="KW-1185">Reference proteome</keyword>
<evidence type="ECO:0000313" key="1">
    <source>
        <dbReference type="EMBL" id="CAF4891586.1"/>
    </source>
</evidence>
<dbReference type="Proteomes" id="UP000663880">
    <property type="component" value="Unassembled WGS sequence"/>
</dbReference>
<proteinExistence type="predicted"/>
<comment type="caution">
    <text evidence="1">The sequence shown here is derived from an EMBL/GenBank/DDBJ whole genome shotgun (WGS) entry which is preliminary data.</text>
</comment>
<dbReference type="OrthoDB" id="7425978at2759"/>
<accession>A0A821UK13</accession>